<dbReference type="GO" id="GO:0006508">
    <property type="term" value="P:proteolysis"/>
    <property type="evidence" value="ECO:0007669"/>
    <property type="project" value="InterPro"/>
</dbReference>
<evidence type="ECO:0000256" key="2">
    <source>
        <dbReference type="ARBA" id="ARBA00022801"/>
    </source>
</evidence>
<feature type="chain" id="PRO_5012124926" evidence="3">
    <location>
        <begin position="25"/>
        <end position="497"/>
    </location>
</feature>
<keyword evidence="4" id="KW-0121">Carboxypeptidase</keyword>
<dbReference type="PRINTS" id="PR00922">
    <property type="entry name" value="DADACBPTASE3"/>
</dbReference>
<evidence type="ECO:0000256" key="1">
    <source>
        <dbReference type="ARBA" id="ARBA00006096"/>
    </source>
</evidence>
<dbReference type="RefSeq" id="WP_085892165.1">
    <property type="nucleotide sequence ID" value="NZ_FWFL01000004.1"/>
</dbReference>
<feature type="signal peptide" evidence="3">
    <location>
        <begin position="1"/>
        <end position="24"/>
    </location>
</feature>
<dbReference type="NCBIfam" id="TIGR00666">
    <property type="entry name" value="PBP4"/>
    <property type="match status" value="1"/>
</dbReference>
<dbReference type="AlphaFoldDB" id="A0A1Y5SFG9"/>
<sequence length="497" mass="53129">MTKSFSRRFFLGSALSGLAGAGWATPPAVSLRPRARPDAGKARAVPGADALVADAKLGGRVGFSVMDVKTGLVLEGRDARKGQPPASVTKAVTALYGLAVLGAEYRFGTRLLATGVVKNGVLNGDLVLAGGGDPTLDTDALADMAARLKKAGVHSVKGRFLVYGGALPYVHEINSGQPAHVGYNPSVSGLSLNYNRVHFEWKRNGSGYHVMMDARSARYRPDVQVARMLVKERKAPIYTYRDGGSFDSWTVARAALGKGGSRWLPVRKPEFYTGEVFATFARSQGIVLRAPEVMKSAPGGTVLVTHQSAPLRDILREMLKYSTNLTAEMVGLAATSRRLGRPATSLRASAREMNSWARKELGMDSVQLVDHSGLGGASRLSPAAMAAALARVHRNGALKPILKDIPMKDGKGRPISAPPVKVVAKTGTLYFVSSLAGYMTAPDGTELAFAIFAANEKLRAGINPERDERPPGARGWNRRAKKLQQQLIERWGVVYGS</sequence>
<dbReference type="EMBL" id="FWFL01000004">
    <property type="protein sequence ID" value="SLN39619.1"/>
    <property type="molecule type" value="Genomic_DNA"/>
</dbReference>
<organism evidence="4 5">
    <name type="scientific">Roseovarius litorisediminis</name>
    <dbReference type="NCBI Taxonomy" id="1312363"/>
    <lineage>
        <taxon>Bacteria</taxon>
        <taxon>Pseudomonadati</taxon>
        <taxon>Pseudomonadota</taxon>
        <taxon>Alphaproteobacteria</taxon>
        <taxon>Rhodobacterales</taxon>
        <taxon>Roseobacteraceae</taxon>
        <taxon>Roseovarius</taxon>
    </lineage>
</organism>
<dbReference type="GO" id="GO:0009002">
    <property type="term" value="F:serine-type D-Ala-D-Ala carboxypeptidase activity"/>
    <property type="evidence" value="ECO:0007669"/>
    <property type="project" value="UniProtKB-EC"/>
</dbReference>
<dbReference type="GO" id="GO:0000270">
    <property type="term" value="P:peptidoglycan metabolic process"/>
    <property type="evidence" value="ECO:0007669"/>
    <property type="project" value="TreeGrafter"/>
</dbReference>
<dbReference type="PROSITE" id="PS51318">
    <property type="entry name" value="TAT"/>
    <property type="match status" value="1"/>
</dbReference>
<accession>A0A1Y5SFG9</accession>
<evidence type="ECO:0000313" key="5">
    <source>
        <dbReference type="Proteomes" id="UP000193827"/>
    </source>
</evidence>
<dbReference type="Gene3D" id="3.40.710.10">
    <property type="entry name" value="DD-peptidase/beta-lactamase superfamily"/>
    <property type="match status" value="2"/>
</dbReference>
<dbReference type="Proteomes" id="UP000193827">
    <property type="component" value="Unassembled WGS sequence"/>
</dbReference>
<keyword evidence="5" id="KW-1185">Reference proteome</keyword>
<comment type="similarity">
    <text evidence="1">Belongs to the peptidase S13 family.</text>
</comment>
<evidence type="ECO:0000313" key="4">
    <source>
        <dbReference type="EMBL" id="SLN39619.1"/>
    </source>
</evidence>
<keyword evidence="3" id="KW-0732">Signal</keyword>
<protein>
    <submittedName>
        <fullName evidence="4">D-alanyl-D-alanine carboxypeptidase DacB</fullName>
        <ecNumber evidence="4">3.4.16.4</ecNumber>
    </submittedName>
</protein>
<dbReference type="EC" id="3.4.16.4" evidence="4"/>
<dbReference type="InterPro" id="IPR012338">
    <property type="entry name" value="Beta-lactam/transpept-like"/>
</dbReference>
<dbReference type="PANTHER" id="PTHR30023:SF0">
    <property type="entry name" value="PENICILLIN-SENSITIVE CARBOXYPEPTIDASE A"/>
    <property type="match status" value="1"/>
</dbReference>
<proteinExistence type="inferred from homology"/>
<dbReference type="PANTHER" id="PTHR30023">
    <property type="entry name" value="D-ALANYL-D-ALANINE CARBOXYPEPTIDASE"/>
    <property type="match status" value="1"/>
</dbReference>
<keyword evidence="4" id="KW-0645">Protease</keyword>
<reference evidence="4 5" key="1">
    <citation type="submission" date="2017-03" db="EMBL/GenBank/DDBJ databases">
        <authorList>
            <person name="Afonso C.L."/>
            <person name="Miller P.J."/>
            <person name="Scott M.A."/>
            <person name="Spackman E."/>
            <person name="Goraichik I."/>
            <person name="Dimitrov K.M."/>
            <person name="Suarez D.L."/>
            <person name="Swayne D.E."/>
        </authorList>
    </citation>
    <scope>NUCLEOTIDE SEQUENCE [LARGE SCALE GENOMIC DNA]</scope>
    <source>
        <strain evidence="4 5">CECT 8287</strain>
    </source>
</reference>
<evidence type="ECO:0000256" key="3">
    <source>
        <dbReference type="SAM" id="SignalP"/>
    </source>
</evidence>
<dbReference type="SUPFAM" id="SSF56601">
    <property type="entry name" value="beta-lactamase/transpeptidase-like"/>
    <property type="match status" value="1"/>
</dbReference>
<dbReference type="Pfam" id="PF02113">
    <property type="entry name" value="Peptidase_S13"/>
    <property type="match status" value="1"/>
</dbReference>
<name>A0A1Y5SFG9_9RHOB</name>
<dbReference type="InterPro" id="IPR000667">
    <property type="entry name" value="Peptidase_S13"/>
</dbReference>
<keyword evidence="2 4" id="KW-0378">Hydrolase</keyword>
<dbReference type="Gene3D" id="3.50.80.20">
    <property type="entry name" value="D-Ala-D-Ala carboxypeptidase C, peptidase S13"/>
    <property type="match status" value="1"/>
</dbReference>
<dbReference type="InterPro" id="IPR006311">
    <property type="entry name" value="TAT_signal"/>
</dbReference>
<dbReference type="OrthoDB" id="5372081at2"/>
<gene>
    <name evidence="4" type="primary">dacB</name>
    <name evidence="4" type="ORF">PEL8287_01947</name>
</gene>